<gene>
    <name evidence="3" type="ORF">ACFO3I_03545</name>
</gene>
<protein>
    <recommendedName>
        <fullName evidence="5">DUF1311 domain-containing protein</fullName>
    </recommendedName>
</protein>
<dbReference type="EMBL" id="JBHSGB010000004">
    <property type="protein sequence ID" value="MFC4654096.1"/>
    <property type="molecule type" value="Genomic_DNA"/>
</dbReference>
<keyword evidence="4" id="KW-1185">Reference proteome</keyword>
<reference evidence="4" key="1">
    <citation type="journal article" date="2019" name="Int. J. Syst. Evol. Microbiol.">
        <title>The Global Catalogue of Microorganisms (GCM) 10K type strain sequencing project: providing services to taxonomists for standard genome sequencing and annotation.</title>
        <authorList>
            <consortium name="The Broad Institute Genomics Platform"/>
            <consortium name="The Broad Institute Genome Sequencing Center for Infectious Disease"/>
            <person name="Wu L."/>
            <person name="Ma J."/>
        </authorList>
    </citation>
    <scope>NUCLEOTIDE SEQUENCE [LARGE SCALE GENOMIC DNA]</scope>
    <source>
        <strain evidence="4">DT28</strain>
    </source>
</reference>
<feature type="region of interest" description="Disordered" evidence="1">
    <location>
        <begin position="65"/>
        <end position="102"/>
    </location>
</feature>
<feature type="compositionally biased region" description="Polar residues" evidence="1">
    <location>
        <begin position="83"/>
        <end position="102"/>
    </location>
</feature>
<keyword evidence="2" id="KW-0732">Signal</keyword>
<feature type="signal peptide" evidence="2">
    <location>
        <begin position="1"/>
        <end position="19"/>
    </location>
</feature>
<evidence type="ECO:0000256" key="1">
    <source>
        <dbReference type="SAM" id="MobiDB-lite"/>
    </source>
</evidence>
<dbReference type="Proteomes" id="UP001595962">
    <property type="component" value="Unassembled WGS sequence"/>
</dbReference>
<evidence type="ECO:0000313" key="4">
    <source>
        <dbReference type="Proteomes" id="UP001595962"/>
    </source>
</evidence>
<evidence type="ECO:0008006" key="5">
    <source>
        <dbReference type="Google" id="ProtNLM"/>
    </source>
</evidence>
<feature type="compositionally biased region" description="Low complexity" evidence="1">
    <location>
        <begin position="65"/>
        <end position="76"/>
    </location>
</feature>
<name>A0ABV9JI05_9GAMM</name>
<evidence type="ECO:0000313" key="3">
    <source>
        <dbReference type="EMBL" id="MFC4654096.1"/>
    </source>
</evidence>
<comment type="caution">
    <text evidence="3">The sequence shown here is derived from an EMBL/GenBank/DDBJ whole genome shotgun (WGS) entry which is preliminary data.</text>
</comment>
<sequence>MNPTLVCVGCALFSWPLLAADCADLEIKLNALELQLKQGYRLNELPKLQRQQQLLSSRFQRCLDQQQAKSAQHSQARPAKTPARSNMPSGPAFSASQLQLSGPYQGEQQQAWLQYYQPPERCYGVRDTAQIAWCAEQRQRAKAQFDRQWQQKLAKSLPE</sequence>
<accession>A0ABV9JI05</accession>
<feature type="chain" id="PRO_5046280663" description="DUF1311 domain-containing protein" evidence="2">
    <location>
        <begin position="20"/>
        <end position="159"/>
    </location>
</feature>
<organism evidence="3 4">
    <name type="scientific">Rheinheimera marina</name>
    <dbReference type="NCBI Taxonomy" id="1774958"/>
    <lineage>
        <taxon>Bacteria</taxon>
        <taxon>Pseudomonadati</taxon>
        <taxon>Pseudomonadota</taxon>
        <taxon>Gammaproteobacteria</taxon>
        <taxon>Chromatiales</taxon>
        <taxon>Chromatiaceae</taxon>
        <taxon>Rheinheimera</taxon>
    </lineage>
</organism>
<evidence type="ECO:0000256" key="2">
    <source>
        <dbReference type="SAM" id="SignalP"/>
    </source>
</evidence>
<proteinExistence type="predicted"/>
<dbReference type="RefSeq" id="WP_377331807.1">
    <property type="nucleotide sequence ID" value="NZ_JBHSGB010000004.1"/>
</dbReference>